<reference evidence="2" key="1">
    <citation type="submission" date="2018-09" db="EMBL/GenBank/DDBJ databases">
        <title>Common duck and Muscovy duck high density SNP chip.</title>
        <authorList>
            <person name="Vignal A."/>
            <person name="Thebault N."/>
            <person name="Warren W.C."/>
        </authorList>
    </citation>
    <scope>NUCLEOTIDE SEQUENCE [LARGE SCALE GENOMIC DNA]</scope>
</reference>
<protein>
    <recommendedName>
        <fullName evidence="4">Ig-like domain-containing protein</fullName>
    </recommendedName>
</protein>
<dbReference type="PANTHER" id="PTHR37866">
    <property type="entry name" value="PRE T-CELL ANTIGEN RECEPTOR ALPHA"/>
    <property type="match status" value="1"/>
</dbReference>
<dbReference type="AlphaFoldDB" id="A0A8C3CA47"/>
<reference evidence="2" key="2">
    <citation type="submission" date="2025-08" db="UniProtKB">
        <authorList>
            <consortium name="Ensembl"/>
        </authorList>
    </citation>
    <scope>IDENTIFICATION</scope>
</reference>
<evidence type="ECO:0000313" key="3">
    <source>
        <dbReference type="Proteomes" id="UP000694556"/>
    </source>
</evidence>
<dbReference type="Gene3D" id="2.60.40.10">
    <property type="entry name" value="Immunoglobulins"/>
    <property type="match status" value="1"/>
</dbReference>
<dbReference type="InterPro" id="IPR036179">
    <property type="entry name" value="Ig-like_dom_sf"/>
</dbReference>
<proteinExistence type="predicted"/>
<feature type="region of interest" description="Disordered" evidence="1">
    <location>
        <begin position="1"/>
        <end position="35"/>
    </location>
</feature>
<keyword evidence="3" id="KW-1185">Reference proteome</keyword>
<dbReference type="SUPFAM" id="SSF48726">
    <property type="entry name" value="Immunoglobulin"/>
    <property type="match status" value="1"/>
</dbReference>
<dbReference type="Proteomes" id="UP000694556">
    <property type="component" value="Chromosome 3"/>
</dbReference>
<evidence type="ECO:0000313" key="2">
    <source>
        <dbReference type="Ensembl" id="ENSCMMP00000015937.1"/>
    </source>
</evidence>
<dbReference type="Pfam" id="PF15028">
    <property type="entry name" value="PTCRA"/>
    <property type="match status" value="1"/>
</dbReference>
<dbReference type="InterPro" id="IPR027834">
    <property type="entry name" value="PTCRA"/>
</dbReference>
<organism evidence="2 3">
    <name type="scientific">Cairina moschata</name>
    <name type="common">Muscovy duck</name>
    <dbReference type="NCBI Taxonomy" id="8855"/>
    <lineage>
        <taxon>Eukaryota</taxon>
        <taxon>Metazoa</taxon>
        <taxon>Chordata</taxon>
        <taxon>Craniata</taxon>
        <taxon>Vertebrata</taxon>
        <taxon>Euteleostomi</taxon>
        <taxon>Archelosauria</taxon>
        <taxon>Archosauria</taxon>
        <taxon>Dinosauria</taxon>
        <taxon>Saurischia</taxon>
        <taxon>Theropoda</taxon>
        <taxon>Coelurosauria</taxon>
        <taxon>Aves</taxon>
        <taxon>Neognathae</taxon>
        <taxon>Galloanserae</taxon>
        <taxon>Anseriformes</taxon>
        <taxon>Anatidae</taxon>
        <taxon>Anatinae</taxon>
        <taxon>Cairina</taxon>
    </lineage>
</organism>
<dbReference type="InterPro" id="IPR013783">
    <property type="entry name" value="Ig-like_fold"/>
</dbReference>
<dbReference type="Ensembl" id="ENSCMMT00000017520.1">
    <property type="protein sequence ID" value="ENSCMMP00000015937.1"/>
    <property type="gene ID" value="ENSCMMG00000010129.1"/>
</dbReference>
<evidence type="ECO:0008006" key="4">
    <source>
        <dbReference type="Google" id="ProtNLM"/>
    </source>
</evidence>
<evidence type="ECO:0000256" key="1">
    <source>
        <dbReference type="SAM" id="MobiDB-lite"/>
    </source>
</evidence>
<sequence length="256" mass="25635">MALPGAVPRRRGGEGGRGHGGGCPSLAASSPGASMPTLAPPLTMVVDGQRRQLVVCVVSDVPPGSGDAVWISSSNGSALQSFTYGASPEDGGTVCAVSIVPESPPQGGLLACHVGPNSTAPARSSSPVPVTGTVSPLPGSVGTGLNEAPVMVGCRCEAPRANVALGLGCRKGFVAGPDVHLQPPPQLLPVPQAEVRRQSRAPAPRSVSARPRWWIGNTPLGEKPRWEAGGWGGDGLGRGRGDVELGCGGGGERFGA</sequence>
<name>A0A8C3CA47_CAIMO</name>
<accession>A0A8C3CA47</accession>
<dbReference type="PANTHER" id="PTHR37866:SF1">
    <property type="entry name" value="PRE T-CELL ANTIGEN RECEPTOR ALPHA"/>
    <property type="match status" value="1"/>
</dbReference>
<reference evidence="2" key="3">
    <citation type="submission" date="2025-09" db="UniProtKB">
        <authorList>
            <consortium name="Ensembl"/>
        </authorList>
    </citation>
    <scope>IDENTIFICATION</scope>
</reference>